<name>A0ABX4TQ97_9HYPH</name>
<evidence type="ECO:0008006" key="3">
    <source>
        <dbReference type="Google" id="ProtNLM"/>
    </source>
</evidence>
<organism evidence="1 2">
    <name type="scientific">Sinorhizobium medicae</name>
    <dbReference type="NCBI Taxonomy" id="110321"/>
    <lineage>
        <taxon>Bacteria</taxon>
        <taxon>Pseudomonadati</taxon>
        <taxon>Pseudomonadota</taxon>
        <taxon>Alphaproteobacteria</taxon>
        <taxon>Hyphomicrobiales</taxon>
        <taxon>Rhizobiaceae</taxon>
        <taxon>Sinorhizobium/Ensifer group</taxon>
        <taxon>Sinorhizobium</taxon>
    </lineage>
</organism>
<dbReference type="SUPFAM" id="SSF54285">
    <property type="entry name" value="MoaD/ThiS"/>
    <property type="match status" value="1"/>
</dbReference>
<accession>A0ABX4TQ97</accession>
<gene>
    <name evidence="1" type="ORF">BMJ33_06165</name>
</gene>
<dbReference type="Proteomes" id="UP001190825">
    <property type="component" value="Unassembled WGS sequence"/>
</dbReference>
<evidence type="ECO:0000313" key="1">
    <source>
        <dbReference type="EMBL" id="PLU06560.1"/>
    </source>
</evidence>
<evidence type="ECO:0000313" key="2">
    <source>
        <dbReference type="Proteomes" id="UP001190825"/>
    </source>
</evidence>
<proteinExistence type="predicted"/>
<sequence length="82" mass="8710">MPTIDVNLWSSLRRLTDGREVVQVEAATTGEMLNALKQAYPGLTPVIDAGIAVAVNGEIVSSRRTVLAADSEVFLMQPLKGG</sequence>
<dbReference type="InterPro" id="IPR012675">
    <property type="entry name" value="Beta-grasp_dom_sf"/>
</dbReference>
<dbReference type="Pfam" id="PF02597">
    <property type="entry name" value="ThiS"/>
    <property type="match status" value="1"/>
</dbReference>
<comment type="caution">
    <text evidence="1">The sequence shown here is derived from an EMBL/GenBank/DDBJ whole genome shotgun (WGS) entry which is preliminary data.</text>
</comment>
<dbReference type="InterPro" id="IPR016155">
    <property type="entry name" value="Mopterin_synth/thiamin_S_b"/>
</dbReference>
<dbReference type="Gene3D" id="3.10.20.30">
    <property type="match status" value="1"/>
</dbReference>
<dbReference type="CDD" id="cd17040">
    <property type="entry name" value="Ubl_MoaD_like"/>
    <property type="match status" value="1"/>
</dbReference>
<dbReference type="InterPro" id="IPR003749">
    <property type="entry name" value="ThiS/MoaD-like"/>
</dbReference>
<dbReference type="EMBL" id="NBUC01000050">
    <property type="protein sequence ID" value="PLU06560.1"/>
    <property type="molecule type" value="Genomic_DNA"/>
</dbReference>
<keyword evidence="2" id="KW-1185">Reference proteome</keyword>
<reference evidence="1 2" key="1">
    <citation type="journal article" date="2018" name="FEMS Microbiol. Ecol.">
        <title>Co-invading symbiotic mutualists of Medicago polymorpha retain high ancestral diversity and contain diverse accessory genomes.</title>
        <authorList>
            <person name="Porter S.S."/>
            <person name="Faber-Hammond J.J."/>
            <person name="Friesen M.L."/>
        </authorList>
    </citation>
    <scope>NUCLEOTIDE SEQUENCE [LARGE SCALE GENOMIC DNA]</scope>
    <source>
        <strain evidence="1 2">Str16</strain>
    </source>
</reference>
<dbReference type="RefSeq" id="WP_101780076.1">
    <property type="nucleotide sequence ID" value="NZ_NBUC01000050.1"/>
</dbReference>
<protein>
    <recommendedName>
        <fullName evidence="3">MoaD/ThiS family protein</fullName>
    </recommendedName>
</protein>